<evidence type="ECO:0000313" key="3">
    <source>
        <dbReference type="Proteomes" id="UP000007486"/>
    </source>
</evidence>
<dbReference type="OrthoDB" id="644302at2"/>
<dbReference type="Proteomes" id="UP000007486">
    <property type="component" value="Chromosome"/>
</dbReference>
<dbReference type="PROSITE" id="PS51257">
    <property type="entry name" value="PROKAR_LIPOPROTEIN"/>
    <property type="match status" value="1"/>
</dbReference>
<proteinExistence type="predicted"/>
<keyword evidence="3" id="KW-1185">Reference proteome</keyword>
<keyword evidence="1" id="KW-0732">Signal</keyword>
<accession>F0R6F0</accession>
<dbReference type="KEGG" id="bsa:Bacsa_2289"/>
<dbReference type="HOGENOM" id="CLU_035494_0_0_10"/>
<sequence length="548" mass="62945">MKKLNVMLTLLLATACACTDNLSEDVAPYNEQPLSRSMNATLTTEEAQQQFAEILSKAVYDHVELRNFLKAQALKQFDNDYDVFYPLVKDEQVGDLGTFREVLLGYIPEADLCTIEAALPLLNIYVPNLSLFVDVTPENWDTTDQDVPVAVKNQDEPNTLMYLNGEFVDKMAGDEIPDFHFLYIKNNERVRKTRSRNINGMNGYEFISEVFDGTRSKPQVTSCAVQSRATSSAYDIDWVPASKIDPVVITAWKTMKNNPSLQRDNIYYGMTPTKTEGTLNRTIDEYIYRFQIDPAAYYSIADQKGTGDKKDDPMIKDETLEKKGGYYSDEETISRLWTEGNFEFCIQVFTGTNNIKELTPSEYVFNIKPQELFNIVITKWRKHRTWFRKAKYYCKIEPDKLERKWVYPRELKYAHDNRLPKWDISTQSLERFVTIFEFDEDETYEMTQSKVTTYTHNFKTSVEGNVGNNKWGAKVGLGYDSTTSTQVGSTIKISTTKGSDQLGTLTFYFYDSIIIEENSSKGYRLKNVSNGTVTMTLMPMTETFSRGN</sequence>
<name>F0R6F0_PHOSB</name>
<protein>
    <recommendedName>
        <fullName evidence="4">Lipoprotein</fullName>
    </recommendedName>
</protein>
<evidence type="ECO:0000313" key="2">
    <source>
        <dbReference type="EMBL" id="ADY36838.1"/>
    </source>
</evidence>
<dbReference type="EMBL" id="CP002530">
    <property type="protein sequence ID" value="ADY36838.1"/>
    <property type="molecule type" value="Genomic_DNA"/>
</dbReference>
<feature type="chain" id="PRO_5003254925" description="Lipoprotein" evidence="1">
    <location>
        <begin position="20"/>
        <end position="548"/>
    </location>
</feature>
<dbReference type="AlphaFoldDB" id="F0R6F0"/>
<gene>
    <name evidence="2" type="ordered locus">Bacsa_2289</name>
</gene>
<dbReference type="eggNOG" id="ENOG502ZZ4F">
    <property type="taxonomic scope" value="Bacteria"/>
</dbReference>
<feature type="signal peptide" evidence="1">
    <location>
        <begin position="1"/>
        <end position="19"/>
    </location>
</feature>
<dbReference type="STRING" id="667015.Bacsa_2289"/>
<reference evidence="2 3" key="1">
    <citation type="journal article" date="2011" name="Stand. Genomic Sci.">
        <title>Complete genome sequence of Bacteroides salanitronis type strain (BL78).</title>
        <authorList>
            <person name="Gronow S."/>
            <person name="Held B."/>
            <person name="Lucas S."/>
            <person name="Lapidus A."/>
            <person name="Del Rio T.G."/>
            <person name="Nolan M."/>
            <person name="Tice H."/>
            <person name="Deshpande S."/>
            <person name="Cheng J.F."/>
            <person name="Pitluck S."/>
            <person name="Liolios K."/>
            <person name="Pagani I."/>
            <person name="Ivanova N."/>
            <person name="Mavromatis K."/>
            <person name="Pati A."/>
            <person name="Tapia R."/>
            <person name="Han C."/>
            <person name="Goodwin L."/>
            <person name="Chen A."/>
            <person name="Palaniappan K."/>
            <person name="Land M."/>
            <person name="Hauser L."/>
            <person name="Chang Y.J."/>
            <person name="Jeffries C.D."/>
            <person name="Brambilla E.M."/>
            <person name="Rohde M."/>
            <person name="Goker M."/>
            <person name="Detter J.C."/>
            <person name="Woyke T."/>
            <person name="Bristow J."/>
            <person name="Markowitz V."/>
            <person name="Hugenholtz P."/>
            <person name="Kyrpides N.C."/>
            <person name="Klenk H.P."/>
            <person name="Eisen J.A."/>
        </authorList>
    </citation>
    <scope>NUCLEOTIDE SEQUENCE [LARGE SCALE GENOMIC DNA]</scope>
    <source>
        <strain evidence="2 3">DSM 18170</strain>
    </source>
</reference>
<evidence type="ECO:0008006" key="4">
    <source>
        <dbReference type="Google" id="ProtNLM"/>
    </source>
</evidence>
<evidence type="ECO:0000256" key="1">
    <source>
        <dbReference type="SAM" id="SignalP"/>
    </source>
</evidence>
<organism evidence="2 3">
    <name type="scientific">Phocaeicola salanitronis (strain DSM 18170 / JCM 13657 / CCUG 60908 / BL78)</name>
    <name type="common">Bacteroides salanitronis</name>
    <dbReference type="NCBI Taxonomy" id="667015"/>
    <lineage>
        <taxon>Bacteria</taxon>
        <taxon>Pseudomonadati</taxon>
        <taxon>Bacteroidota</taxon>
        <taxon>Bacteroidia</taxon>
        <taxon>Bacteroidales</taxon>
        <taxon>Bacteroidaceae</taxon>
        <taxon>Phocaeicola</taxon>
    </lineage>
</organism>
<dbReference type="RefSeq" id="WP_013618265.1">
    <property type="nucleotide sequence ID" value="NC_015164.1"/>
</dbReference>